<dbReference type="Proteomes" id="UP000055024">
    <property type="component" value="Unassembled WGS sequence"/>
</dbReference>
<dbReference type="EMBL" id="JYDP01000020">
    <property type="protein sequence ID" value="KRZ15006.1"/>
    <property type="molecule type" value="Genomic_DNA"/>
</dbReference>
<dbReference type="AlphaFoldDB" id="A0A0V1HWF3"/>
<evidence type="ECO:0000313" key="2">
    <source>
        <dbReference type="Proteomes" id="UP000055024"/>
    </source>
</evidence>
<evidence type="ECO:0000313" key="1">
    <source>
        <dbReference type="EMBL" id="KRZ15006.1"/>
    </source>
</evidence>
<comment type="caution">
    <text evidence="1">The sequence shown here is derived from an EMBL/GenBank/DDBJ whole genome shotgun (WGS) entry which is preliminary data.</text>
</comment>
<keyword evidence="2" id="KW-1185">Reference proteome</keyword>
<proteinExistence type="predicted"/>
<reference evidence="1 2" key="1">
    <citation type="submission" date="2015-01" db="EMBL/GenBank/DDBJ databases">
        <title>Evolution of Trichinella species and genotypes.</title>
        <authorList>
            <person name="Korhonen P.K."/>
            <person name="Edoardo P."/>
            <person name="Giuseppe L.R."/>
            <person name="Gasser R.B."/>
        </authorList>
    </citation>
    <scope>NUCLEOTIDE SEQUENCE [LARGE SCALE GENOMIC DNA]</scope>
    <source>
        <strain evidence="1">ISS1029</strain>
    </source>
</reference>
<protein>
    <submittedName>
        <fullName evidence="1">Uncharacterized protein</fullName>
    </submittedName>
</protein>
<accession>A0A0V1HWF3</accession>
<sequence>MDCPSEANIAQGCAVSTNTSLKCRECIAHKNACIPVPFQESFRLLALPCIKIGTMGTLEASYSTCTGLYSMKLCNTH</sequence>
<gene>
    <name evidence="1" type="ORF">T11_12050</name>
</gene>
<organism evidence="1 2">
    <name type="scientific">Trichinella zimbabwensis</name>
    <dbReference type="NCBI Taxonomy" id="268475"/>
    <lineage>
        <taxon>Eukaryota</taxon>
        <taxon>Metazoa</taxon>
        <taxon>Ecdysozoa</taxon>
        <taxon>Nematoda</taxon>
        <taxon>Enoplea</taxon>
        <taxon>Dorylaimia</taxon>
        <taxon>Trichinellida</taxon>
        <taxon>Trichinellidae</taxon>
        <taxon>Trichinella</taxon>
    </lineage>
</organism>
<name>A0A0V1HWF3_9BILA</name>